<keyword evidence="1" id="KW-0812">Transmembrane</keyword>
<dbReference type="EnsemblMetazoa" id="GPAI035315-RA">
    <property type="protein sequence ID" value="GPAI035315-PA"/>
    <property type="gene ID" value="GPAI035315"/>
</dbReference>
<evidence type="ECO:0000313" key="2">
    <source>
        <dbReference type="EnsemblMetazoa" id="GPAI035315-PA"/>
    </source>
</evidence>
<keyword evidence="3" id="KW-1185">Reference proteome</keyword>
<name>A0A1B0A5S6_GLOPL</name>
<evidence type="ECO:0000313" key="3">
    <source>
        <dbReference type="Proteomes" id="UP000092445"/>
    </source>
</evidence>
<keyword evidence="1" id="KW-0472">Membrane</keyword>
<accession>A0A1B0A5S6</accession>
<reference evidence="2" key="2">
    <citation type="submission" date="2020-05" db="UniProtKB">
        <authorList>
            <consortium name="EnsemblMetazoa"/>
        </authorList>
    </citation>
    <scope>IDENTIFICATION</scope>
    <source>
        <strain evidence="2">IAEA</strain>
    </source>
</reference>
<dbReference type="Proteomes" id="UP000092445">
    <property type="component" value="Unassembled WGS sequence"/>
</dbReference>
<organism evidence="2 3">
    <name type="scientific">Glossina pallidipes</name>
    <name type="common">Tsetse fly</name>
    <dbReference type="NCBI Taxonomy" id="7398"/>
    <lineage>
        <taxon>Eukaryota</taxon>
        <taxon>Metazoa</taxon>
        <taxon>Ecdysozoa</taxon>
        <taxon>Arthropoda</taxon>
        <taxon>Hexapoda</taxon>
        <taxon>Insecta</taxon>
        <taxon>Pterygota</taxon>
        <taxon>Neoptera</taxon>
        <taxon>Endopterygota</taxon>
        <taxon>Diptera</taxon>
        <taxon>Brachycera</taxon>
        <taxon>Muscomorpha</taxon>
        <taxon>Hippoboscoidea</taxon>
        <taxon>Glossinidae</taxon>
        <taxon>Glossina</taxon>
    </lineage>
</organism>
<keyword evidence="1" id="KW-1133">Transmembrane helix</keyword>
<sequence length="119" mass="14042">MRASRLDYTLRFDLLAILWLHFIGQIYIGFQALLSSNCNTIISPLRRVTFEKVSAKCRGKYRYDMELNTSYQMTWDVRSSKKTWIDPCQALTSRPNCFEKETGEKGSKESECIMMREMY</sequence>
<dbReference type="AlphaFoldDB" id="A0A1B0A5S6"/>
<proteinExistence type="predicted"/>
<dbReference type="VEuPathDB" id="VectorBase:GPAI035315"/>
<protein>
    <submittedName>
        <fullName evidence="2">Uncharacterized protein</fullName>
    </submittedName>
</protein>
<feature type="transmembrane region" description="Helical" evidence="1">
    <location>
        <begin position="12"/>
        <end position="34"/>
    </location>
</feature>
<evidence type="ECO:0000256" key="1">
    <source>
        <dbReference type="SAM" id="Phobius"/>
    </source>
</evidence>
<reference evidence="3" key="1">
    <citation type="submission" date="2014-03" db="EMBL/GenBank/DDBJ databases">
        <authorList>
            <person name="Aksoy S."/>
            <person name="Warren W."/>
            <person name="Wilson R.K."/>
        </authorList>
    </citation>
    <scope>NUCLEOTIDE SEQUENCE [LARGE SCALE GENOMIC DNA]</scope>
    <source>
        <strain evidence="3">IAEA</strain>
    </source>
</reference>